<evidence type="ECO:0000256" key="3">
    <source>
        <dbReference type="ARBA" id="ARBA00022517"/>
    </source>
</evidence>
<name>A0A2P6NQH6_9EUKA</name>
<evidence type="ECO:0000256" key="1">
    <source>
        <dbReference type="ARBA" id="ARBA00004604"/>
    </source>
</evidence>
<accession>A0A2P6NQH6</accession>
<dbReference type="EMBL" id="MDYQ01000034">
    <property type="protein sequence ID" value="PRP86210.1"/>
    <property type="molecule type" value="Genomic_DNA"/>
</dbReference>
<comment type="caution">
    <text evidence="7">The sequence shown here is derived from an EMBL/GenBank/DDBJ whole genome shotgun (WGS) entry which is preliminary data.</text>
</comment>
<evidence type="ECO:0000313" key="8">
    <source>
        <dbReference type="Proteomes" id="UP000241769"/>
    </source>
</evidence>
<sequence length="355" mass="41126">MSKRKLREVTALVNSNNETFKHEIEEELIMAEDVEEDFDEDVDDDDDVDDEGVTEEEAKAYLAYLNDKVKAEEKKNNRLQPLRFTSNDDAPKRFFNKQRVLTLATNGIHTRHRHLLNDIQTLLPHCKKESKFDRNDPISSVTEIAELRNCNNVIFFEQTPRDCFMWLSKSPNGPSAKFILSNVHTLDELKMMGNCLKGGRPILVFDDNFESKPHWKVIKELLFQTFGTPKGHPKSMPFIDHVYSFHIADDRIWFRHYQVAEEDPEKRSGEENPTELVEIGPRFILNPIKILSGSFSGGTLFQNHEYLAAVQAERDAKKQRMTGSQKRTGNKQKKGKRKEELTTHAPTYLDNVFEE</sequence>
<keyword evidence="4" id="KW-0539">Nucleus</keyword>
<feature type="domain" description="Brix" evidence="6">
    <location>
        <begin position="98"/>
        <end position="296"/>
    </location>
</feature>
<proteinExistence type="inferred from homology"/>
<dbReference type="Pfam" id="PF04427">
    <property type="entry name" value="Brix"/>
    <property type="match status" value="1"/>
</dbReference>
<comment type="subcellular location">
    <subcellularLocation>
        <location evidence="1">Nucleus</location>
        <location evidence="1">Nucleolus</location>
    </subcellularLocation>
</comment>
<keyword evidence="8" id="KW-1185">Reference proteome</keyword>
<dbReference type="PROSITE" id="PS50833">
    <property type="entry name" value="BRIX"/>
    <property type="match status" value="1"/>
</dbReference>
<dbReference type="GO" id="GO:0019843">
    <property type="term" value="F:rRNA binding"/>
    <property type="evidence" value="ECO:0007669"/>
    <property type="project" value="InterPro"/>
</dbReference>
<dbReference type="InterPro" id="IPR026532">
    <property type="entry name" value="BRX1"/>
</dbReference>
<dbReference type="SUPFAM" id="SSF52954">
    <property type="entry name" value="Class II aaRS ABD-related"/>
    <property type="match status" value="1"/>
</dbReference>
<feature type="region of interest" description="Disordered" evidence="5">
    <location>
        <begin position="315"/>
        <end position="355"/>
    </location>
</feature>
<comment type="similarity">
    <text evidence="2">Belongs to the BRX1 family.</text>
</comment>
<dbReference type="InterPro" id="IPR007109">
    <property type="entry name" value="Brix"/>
</dbReference>
<reference evidence="7 8" key="1">
    <citation type="journal article" date="2018" name="Genome Biol. Evol.">
        <title>Multiple Roots of Fruiting Body Formation in Amoebozoa.</title>
        <authorList>
            <person name="Hillmann F."/>
            <person name="Forbes G."/>
            <person name="Novohradska S."/>
            <person name="Ferling I."/>
            <person name="Riege K."/>
            <person name="Groth M."/>
            <person name="Westermann M."/>
            <person name="Marz M."/>
            <person name="Spaller T."/>
            <person name="Winckler T."/>
            <person name="Schaap P."/>
            <person name="Glockner G."/>
        </authorList>
    </citation>
    <scope>NUCLEOTIDE SEQUENCE [LARGE SCALE GENOMIC DNA]</scope>
    <source>
        <strain evidence="7 8">Jena</strain>
    </source>
</reference>
<gene>
    <name evidence="7" type="ORF">PROFUN_05726</name>
</gene>
<dbReference type="AlphaFoldDB" id="A0A2P6NQH6"/>
<evidence type="ECO:0000256" key="2">
    <source>
        <dbReference type="ARBA" id="ARBA00006369"/>
    </source>
</evidence>
<dbReference type="GO" id="GO:0000027">
    <property type="term" value="P:ribosomal large subunit assembly"/>
    <property type="evidence" value="ECO:0007669"/>
    <property type="project" value="TreeGrafter"/>
</dbReference>
<protein>
    <submittedName>
        <fullName evidence="7">Ribosome biogenesis protein</fullName>
    </submittedName>
</protein>
<evidence type="ECO:0000256" key="4">
    <source>
        <dbReference type="ARBA" id="ARBA00023242"/>
    </source>
</evidence>
<evidence type="ECO:0000256" key="5">
    <source>
        <dbReference type="SAM" id="MobiDB-lite"/>
    </source>
</evidence>
<dbReference type="GO" id="GO:0005730">
    <property type="term" value="C:nucleolus"/>
    <property type="evidence" value="ECO:0007669"/>
    <property type="project" value="UniProtKB-SubCell"/>
</dbReference>
<dbReference type="InParanoid" id="A0A2P6NQH6"/>
<dbReference type="Proteomes" id="UP000241769">
    <property type="component" value="Unassembled WGS sequence"/>
</dbReference>
<evidence type="ECO:0000259" key="6">
    <source>
        <dbReference type="PROSITE" id="PS50833"/>
    </source>
</evidence>
<keyword evidence="3" id="KW-0690">Ribosome biogenesis</keyword>
<dbReference type="PANTHER" id="PTHR13634">
    <property type="entry name" value="RIBOSOME BIOGENESIS PROTEIN BRIX"/>
    <property type="match status" value="1"/>
</dbReference>
<dbReference type="GO" id="GO:0006364">
    <property type="term" value="P:rRNA processing"/>
    <property type="evidence" value="ECO:0007669"/>
    <property type="project" value="InterPro"/>
</dbReference>
<dbReference type="SMART" id="SM00879">
    <property type="entry name" value="Brix"/>
    <property type="match status" value="1"/>
</dbReference>
<organism evidence="7 8">
    <name type="scientific">Planoprotostelium fungivorum</name>
    <dbReference type="NCBI Taxonomy" id="1890364"/>
    <lineage>
        <taxon>Eukaryota</taxon>
        <taxon>Amoebozoa</taxon>
        <taxon>Evosea</taxon>
        <taxon>Variosea</taxon>
        <taxon>Cavosteliida</taxon>
        <taxon>Cavosteliaceae</taxon>
        <taxon>Planoprotostelium</taxon>
    </lineage>
</organism>
<evidence type="ECO:0000313" key="7">
    <source>
        <dbReference type="EMBL" id="PRP86210.1"/>
    </source>
</evidence>
<dbReference type="STRING" id="1890364.A0A2P6NQH6"/>
<dbReference type="PANTHER" id="PTHR13634:SF0">
    <property type="entry name" value="RIBOSOME BIOGENESIS PROTEIN BRX1 HOMOLOG"/>
    <property type="match status" value="1"/>
</dbReference>
<dbReference type="OrthoDB" id="1638493at2759"/>
<dbReference type="FunCoup" id="A0A2P6NQH6">
    <property type="interactions" value="744"/>
</dbReference>